<dbReference type="EMBL" id="JAWDGP010004825">
    <property type="protein sequence ID" value="KAK3761845.1"/>
    <property type="molecule type" value="Genomic_DNA"/>
</dbReference>
<dbReference type="Proteomes" id="UP001283361">
    <property type="component" value="Unassembled WGS sequence"/>
</dbReference>
<gene>
    <name evidence="1" type="ORF">RRG08_014207</name>
</gene>
<proteinExistence type="predicted"/>
<dbReference type="AlphaFoldDB" id="A0AAE0Z3D8"/>
<accession>A0AAE0Z3D8</accession>
<protein>
    <submittedName>
        <fullName evidence="1">Uncharacterized protein</fullName>
    </submittedName>
</protein>
<reference evidence="1" key="1">
    <citation type="journal article" date="2023" name="G3 (Bethesda)">
        <title>A reference genome for the long-term kleptoplast-retaining sea slug Elysia crispata morphotype clarki.</title>
        <authorList>
            <person name="Eastman K.E."/>
            <person name="Pendleton A.L."/>
            <person name="Shaikh M.A."/>
            <person name="Suttiyut T."/>
            <person name="Ogas R."/>
            <person name="Tomko P."/>
            <person name="Gavelis G."/>
            <person name="Widhalm J.R."/>
            <person name="Wisecaver J.H."/>
        </authorList>
    </citation>
    <scope>NUCLEOTIDE SEQUENCE</scope>
    <source>
        <strain evidence="1">ECLA1</strain>
    </source>
</reference>
<evidence type="ECO:0000313" key="1">
    <source>
        <dbReference type="EMBL" id="KAK3761845.1"/>
    </source>
</evidence>
<name>A0AAE0Z3D8_9GAST</name>
<comment type="caution">
    <text evidence="1">The sequence shown here is derived from an EMBL/GenBank/DDBJ whole genome shotgun (WGS) entry which is preliminary data.</text>
</comment>
<organism evidence="1 2">
    <name type="scientific">Elysia crispata</name>
    <name type="common">lettuce slug</name>
    <dbReference type="NCBI Taxonomy" id="231223"/>
    <lineage>
        <taxon>Eukaryota</taxon>
        <taxon>Metazoa</taxon>
        <taxon>Spiralia</taxon>
        <taxon>Lophotrochozoa</taxon>
        <taxon>Mollusca</taxon>
        <taxon>Gastropoda</taxon>
        <taxon>Heterobranchia</taxon>
        <taxon>Euthyneura</taxon>
        <taxon>Panpulmonata</taxon>
        <taxon>Sacoglossa</taxon>
        <taxon>Placobranchoidea</taxon>
        <taxon>Plakobranchidae</taxon>
        <taxon>Elysia</taxon>
    </lineage>
</organism>
<keyword evidence="2" id="KW-1185">Reference proteome</keyword>
<evidence type="ECO:0000313" key="2">
    <source>
        <dbReference type="Proteomes" id="UP001283361"/>
    </source>
</evidence>
<sequence length="101" mass="11523">MDSKSKSRSSNHLLLCPWWKGDNHLMSCLVSVSPELASPWNSVYLGHSQVGCSFFTLLSDCFIIRFLKFHHAETNCSDAIEFILIDRRRAGCLQRYESVSP</sequence>